<keyword evidence="2" id="KW-1185">Reference proteome</keyword>
<name>A0A1H3H390_9BACI</name>
<gene>
    <name evidence="1" type="ORF">SAMN05421736_101341</name>
</gene>
<reference evidence="2" key="1">
    <citation type="submission" date="2016-10" db="EMBL/GenBank/DDBJ databases">
        <authorList>
            <person name="Varghese N."/>
            <person name="Submissions S."/>
        </authorList>
    </citation>
    <scope>NUCLEOTIDE SEQUENCE [LARGE SCALE GENOMIC DNA]</scope>
    <source>
        <strain evidence="2">SP</strain>
    </source>
</reference>
<dbReference type="NCBIfam" id="NF040878">
    <property type="entry name" value="SE1561_fam"/>
    <property type="match status" value="1"/>
</dbReference>
<sequence length="64" mass="7383">MMNDLYMGNGGKLGLLHQRMDNVVQLLDSIDPEKAGVEEIDQIIAMLDELEAKCKQYRREMENK</sequence>
<organism evidence="1 2">
    <name type="scientific">Evansella caseinilytica</name>
    <dbReference type="NCBI Taxonomy" id="1503961"/>
    <lineage>
        <taxon>Bacteria</taxon>
        <taxon>Bacillati</taxon>
        <taxon>Bacillota</taxon>
        <taxon>Bacilli</taxon>
        <taxon>Bacillales</taxon>
        <taxon>Bacillaceae</taxon>
        <taxon>Evansella</taxon>
    </lineage>
</organism>
<evidence type="ECO:0000313" key="1">
    <source>
        <dbReference type="EMBL" id="SDY09099.1"/>
    </source>
</evidence>
<dbReference type="Proteomes" id="UP000198935">
    <property type="component" value="Unassembled WGS sequence"/>
</dbReference>
<protein>
    <submittedName>
        <fullName evidence="1">Uncharacterized protein</fullName>
    </submittedName>
</protein>
<dbReference type="InterPro" id="IPR047670">
    <property type="entry name" value="YfjT-like"/>
</dbReference>
<dbReference type="STRING" id="1503961.SAMN05421736_101341"/>
<accession>A0A1H3H390</accession>
<proteinExistence type="predicted"/>
<dbReference type="EMBL" id="FNPI01000001">
    <property type="protein sequence ID" value="SDY09099.1"/>
    <property type="molecule type" value="Genomic_DNA"/>
</dbReference>
<dbReference type="AlphaFoldDB" id="A0A1H3H390"/>
<evidence type="ECO:0000313" key="2">
    <source>
        <dbReference type="Proteomes" id="UP000198935"/>
    </source>
</evidence>